<evidence type="ECO:0000313" key="1">
    <source>
        <dbReference type="EMBL" id="OAQ15018.1"/>
    </source>
</evidence>
<dbReference type="Proteomes" id="UP000078358">
    <property type="component" value="Unassembled WGS sequence"/>
</dbReference>
<name>A0A179CZQ4_BIBTR</name>
<gene>
    <name evidence="1" type="ORF">F480_00260</name>
</gene>
<proteinExistence type="predicted"/>
<comment type="caution">
    <text evidence="1">The sequence shown here is derived from an EMBL/GenBank/DDBJ whole genome shotgun (WGS) entry which is preliminary data.</text>
</comment>
<protein>
    <submittedName>
        <fullName evidence="1">Phage morphogeneis protein</fullName>
    </submittedName>
</protein>
<dbReference type="NCBIfam" id="TIGR01635">
    <property type="entry name" value="tail_comp_S"/>
    <property type="match status" value="1"/>
</dbReference>
<dbReference type="AlphaFoldDB" id="A0A179CZQ4"/>
<organism evidence="1 2">
    <name type="scientific">Bibersteinia trehalosi Y31</name>
    <dbReference type="NCBI Taxonomy" id="1261658"/>
    <lineage>
        <taxon>Bacteria</taxon>
        <taxon>Pseudomonadati</taxon>
        <taxon>Pseudomonadota</taxon>
        <taxon>Gammaproteobacteria</taxon>
        <taxon>Pasteurellales</taxon>
        <taxon>Pasteurellaceae</taxon>
        <taxon>Bibersteinia</taxon>
    </lineage>
</organism>
<dbReference type="PATRIC" id="fig|1261658.3.peg.53"/>
<accession>A0A179CZQ4</accession>
<evidence type="ECO:0000313" key="2">
    <source>
        <dbReference type="Proteomes" id="UP000078358"/>
    </source>
</evidence>
<dbReference type="EMBL" id="JACI01000001">
    <property type="protein sequence ID" value="OAQ15018.1"/>
    <property type="molecule type" value="Genomic_DNA"/>
</dbReference>
<sequence length="154" mass="17532">MIKITLNDTQAVKSLQQIANQLQNPRRLYGVLGETLKKIHADRFKAETDPEGRKWKPLADRTLALKRKRGKSTKILRQDGYLADKTAYNVRNDGVEFGSQEIYARLHQFGGKAGRGKKVTIPARPWLGAGEKDEQLLLRKAEWHLSQIIGRMGR</sequence>
<dbReference type="InterPro" id="IPR006522">
    <property type="entry name" value="Phage_virion_morphogenesis"/>
</dbReference>
<dbReference type="Pfam" id="PF05069">
    <property type="entry name" value="Phage_tail_S"/>
    <property type="match status" value="1"/>
</dbReference>
<dbReference type="RefSeq" id="WP_064318335.1">
    <property type="nucleotide sequence ID" value="NZ_JACI01000001.1"/>
</dbReference>
<reference evidence="1 2" key="1">
    <citation type="submission" date="2014-01" db="EMBL/GenBank/DDBJ databases">
        <authorList>
            <person name="Zuccon D."/>
        </authorList>
    </citation>
    <scope>NUCLEOTIDE SEQUENCE [LARGE SCALE GENOMIC DNA]</scope>
    <source>
        <strain evidence="1 2">Y31</strain>
    </source>
</reference>